<proteinExistence type="predicted"/>
<sequence length="147" mass="15749">MTYSSIWSIASLLCGPFYVEIPGVTECAEDYTEESQAVAHVGRLLDIVACTTRFPKFRNCRSRPSSKSRAKKNGGRLHHCASNSAAPSDGGALDNRSGPRGTSPSDAASVSSAISPSLDMAVIHPTPKLSEFYDFFSLSHLTPPVLM</sequence>
<evidence type="ECO:0000313" key="2">
    <source>
        <dbReference type="Proteomes" id="UP001164539"/>
    </source>
</evidence>
<reference evidence="1 2" key="1">
    <citation type="journal article" date="2023" name="Science">
        <title>Complex scaffold remodeling in plant triterpene biosynthesis.</title>
        <authorList>
            <person name="De La Pena R."/>
            <person name="Hodgson H."/>
            <person name="Liu J.C."/>
            <person name="Stephenson M.J."/>
            <person name="Martin A.C."/>
            <person name="Owen C."/>
            <person name="Harkess A."/>
            <person name="Leebens-Mack J."/>
            <person name="Jimenez L.E."/>
            <person name="Osbourn A."/>
            <person name="Sattely E.S."/>
        </authorList>
    </citation>
    <scope>NUCLEOTIDE SEQUENCE [LARGE SCALE GENOMIC DNA]</scope>
    <source>
        <strain evidence="2">cv. JPN11</strain>
        <tissue evidence="1">Leaf</tissue>
    </source>
</reference>
<comment type="caution">
    <text evidence="1">The sequence shown here is derived from an EMBL/GenBank/DDBJ whole genome shotgun (WGS) entry which is preliminary data.</text>
</comment>
<gene>
    <name evidence="1" type="ORF">OWV82_010127</name>
</gene>
<keyword evidence="2" id="KW-1185">Reference proteome</keyword>
<evidence type="ECO:0000313" key="1">
    <source>
        <dbReference type="EMBL" id="KAJ4718447.1"/>
    </source>
</evidence>
<name>A0ACC1Y409_MELAZ</name>
<organism evidence="1 2">
    <name type="scientific">Melia azedarach</name>
    <name type="common">Chinaberry tree</name>
    <dbReference type="NCBI Taxonomy" id="155640"/>
    <lineage>
        <taxon>Eukaryota</taxon>
        <taxon>Viridiplantae</taxon>
        <taxon>Streptophyta</taxon>
        <taxon>Embryophyta</taxon>
        <taxon>Tracheophyta</taxon>
        <taxon>Spermatophyta</taxon>
        <taxon>Magnoliopsida</taxon>
        <taxon>eudicotyledons</taxon>
        <taxon>Gunneridae</taxon>
        <taxon>Pentapetalae</taxon>
        <taxon>rosids</taxon>
        <taxon>malvids</taxon>
        <taxon>Sapindales</taxon>
        <taxon>Meliaceae</taxon>
        <taxon>Melia</taxon>
    </lineage>
</organism>
<dbReference type="Proteomes" id="UP001164539">
    <property type="component" value="Chromosome 5"/>
</dbReference>
<dbReference type="EMBL" id="CM051398">
    <property type="protein sequence ID" value="KAJ4718447.1"/>
    <property type="molecule type" value="Genomic_DNA"/>
</dbReference>
<protein>
    <submittedName>
        <fullName evidence="1">Tetratricopeptide repeat-like superfamily protein</fullName>
    </submittedName>
</protein>
<accession>A0ACC1Y409</accession>